<feature type="compositionally biased region" description="Low complexity" evidence="1">
    <location>
        <begin position="390"/>
        <end position="423"/>
    </location>
</feature>
<evidence type="ECO:0000313" key="2">
    <source>
        <dbReference type="EMBL" id="MPC60924.1"/>
    </source>
</evidence>
<protein>
    <submittedName>
        <fullName evidence="2">Uncharacterized protein</fullName>
    </submittedName>
</protein>
<evidence type="ECO:0000313" key="3">
    <source>
        <dbReference type="Proteomes" id="UP000324222"/>
    </source>
</evidence>
<evidence type="ECO:0000256" key="1">
    <source>
        <dbReference type="SAM" id="MobiDB-lite"/>
    </source>
</evidence>
<dbReference type="OrthoDB" id="6371827at2759"/>
<reference evidence="2 3" key="1">
    <citation type="submission" date="2019-05" db="EMBL/GenBank/DDBJ databases">
        <title>Another draft genome of Portunus trituberculatus and its Hox gene families provides insights of decapod evolution.</title>
        <authorList>
            <person name="Jeong J.-H."/>
            <person name="Song I."/>
            <person name="Kim S."/>
            <person name="Choi T."/>
            <person name="Kim D."/>
            <person name="Ryu S."/>
            <person name="Kim W."/>
        </authorList>
    </citation>
    <scope>NUCLEOTIDE SEQUENCE [LARGE SCALE GENOMIC DNA]</scope>
    <source>
        <tissue evidence="2">Muscle</tissue>
    </source>
</reference>
<name>A0A5B7GWF2_PORTR</name>
<dbReference type="AlphaFoldDB" id="A0A5B7GWF2"/>
<accession>A0A5B7GWF2</accession>
<feature type="region of interest" description="Disordered" evidence="1">
    <location>
        <begin position="386"/>
        <end position="449"/>
    </location>
</feature>
<dbReference type="Proteomes" id="UP000324222">
    <property type="component" value="Unassembled WGS sequence"/>
</dbReference>
<comment type="caution">
    <text evidence="2">The sequence shown here is derived from an EMBL/GenBank/DDBJ whole genome shotgun (WGS) entry which is preliminary data.</text>
</comment>
<proteinExistence type="predicted"/>
<feature type="compositionally biased region" description="Pro residues" evidence="1">
    <location>
        <begin position="424"/>
        <end position="443"/>
    </location>
</feature>
<keyword evidence="3" id="KW-1185">Reference proteome</keyword>
<gene>
    <name evidence="2" type="ORF">E2C01_054984</name>
</gene>
<sequence length="449" mass="48749">MSLSSFLADSDSLSLLTPPGLPTRIDPVSGNPSTQNLFNNLCLGNGPLLLITITTGPYMGSDPLPVIIAFPSVPPPPPTSRRPRWSFKKGDLVSFQTELNPIVPPMTLPSVDKIHFLTKVLVTVGSHSHQDFLPFPFLLSPMVVSEVCSGPSGQAPCLYSMAKEPNPSTPPTFSLPRGPVQKCSVWAFFCASLSFSTSVFRAWSFFRKMVYPQPPFTFPLTSNSVLLTTNAQKAKCLATHIHKTLGFPDPVPTPVLPSSSHSSHEITTAITPQELTSTLLSLSTKKAMGRDDVPNERSTFLIRTYTKLASSPRYHALHSLLLRHSREPLHGPLPYQAHTPFLDRALSFFATLWVTPPPFLILEKTSLGPWCPLSFSVSLSLHTSTQWSRPYSPYSSTHGTTPTSTPTPTAPASLPLHPSVQPSTSPPGPLPLPGGYRPLPPSPQQNCSP</sequence>
<organism evidence="2 3">
    <name type="scientific">Portunus trituberculatus</name>
    <name type="common">Swimming crab</name>
    <name type="synonym">Neptunus trituberculatus</name>
    <dbReference type="NCBI Taxonomy" id="210409"/>
    <lineage>
        <taxon>Eukaryota</taxon>
        <taxon>Metazoa</taxon>
        <taxon>Ecdysozoa</taxon>
        <taxon>Arthropoda</taxon>
        <taxon>Crustacea</taxon>
        <taxon>Multicrustacea</taxon>
        <taxon>Malacostraca</taxon>
        <taxon>Eumalacostraca</taxon>
        <taxon>Eucarida</taxon>
        <taxon>Decapoda</taxon>
        <taxon>Pleocyemata</taxon>
        <taxon>Brachyura</taxon>
        <taxon>Eubrachyura</taxon>
        <taxon>Portunoidea</taxon>
        <taxon>Portunidae</taxon>
        <taxon>Portuninae</taxon>
        <taxon>Portunus</taxon>
    </lineage>
</organism>
<dbReference type="EMBL" id="VSRR010018040">
    <property type="protein sequence ID" value="MPC60924.1"/>
    <property type="molecule type" value="Genomic_DNA"/>
</dbReference>